<dbReference type="InterPro" id="IPR002048">
    <property type="entry name" value="EF_hand_dom"/>
</dbReference>
<dbReference type="SMART" id="SM00054">
    <property type="entry name" value="EFh"/>
    <property type="match status" value="2"/>
</dbReference>
<gene>
    <name evidence="3" type="ORF">TPC1_17212</name>
</gene>
<proteinExistence type="predicted"/>
<dbReference type="PROSITE" id="PS50222">
    <property type="entry name" value="EF_HAND_2"/>
    <property type="match status" value="2"/>
</dbReference>
<name>A0A146K5T6_9EUKA</name>
<dbReference type="SUPFAM" id="SSF47473">
    <property type="entry name" value="EF-hand"/>
    <property type="match status" value="1"/>
</dbReference>
<dbReference type="AlphaFoldDB" id="A0A146K5T6"/>
<dbReference type="Gene3D" id="1.10.238.10">
    <property type="entry name" value="EF-hand"/>
    <property type="match status" value="1"/>
</dbReference>
<dbReference type="InterPro" id="IPR011992">
    <property type="entry name" value="EF-hand-dom_pair"/>
</dbReference>
<dbReference type="CDD" id="cd00051">
    <property type="entry name" value="EFh"/>
    <property type="match status" value="1"/>
</dbReference>
<dbReference type="Pfam" id="PF13499">
    <property type="entry name" value="EF-hand_7"/>
    <property type="match status" value="1"/>
</dbReference>
<sequence length="69" mass="8070">STEELKMLFDHVDVDRNKKLSADEMHQLMAQLGRDTSREAILKQMNEFDDNKSGFVSFKEFCNLMKSLK</sequence>
<feature type="domain" description="EF-hand" evidence="2">
    <location>
        <begin position="1"/>
        <end position="35"/>
    </location>
</feature>
<evidence type="ECO:0000256" key="1">
    <source>
        <dbReference type="ARBA" id="ARBA00022837"/>
    </source>
</evidence>
<reference evidence="3" key="1">
    <citation type="submission" date="2015-07" db="EMBL/GenBank/DDBJ databases">
        <title>Adaptation to a free-living lifestyle via gene acquisitions in the diplomonad Trepomonas sp. PC1.</title>
        <authorList>
            <person name="Xu F."/>
            <person name="Jerlstrom-Hultqvist J."/>
            <person name="Kolisko M."/>
            <person name="Simpson A.G.B."/>
            <person name="Roger A.J."/>
            <person name="Svard S.G."/>
            <person name="Andersson J.O."/>
        </authorList>
    </citation>
    <scope>NUCLEOTIDE SEQUENCE</scope>
    <source>
        <strain evidence="3">PC1</strain>
    </source>
</reference>
<keyword evidence="1" id="KW-0106">Calcium</keyword>
<dbReference type="InterPro" id="IPR018247">
    <property type="entry name" value="EF_Hand_1_Ca_BS"/>
</dbReference>
<dbReference type="EMBL" id="GDID01005371">
    <property type="protein sequence ID" value="JAP91235.1"/>
    <property type="molecule type" value="Transcribed_RNA"/>
</dbReference>
<protein>
    <submittedName>
        <fullName evidence="3">EF-hand domain pair-containing protein</fullName>
    </submittedName>
</protein>
<evidence type="ECO:0000313" key="3">
    <source>
        <dbReference type="EMBL" id="JAP91235.1"/>
    </source>
</evidence>
<feature type="domain" description="EF-hand" evidence="2">
    <location>
        <begin position="36"/>
        <end position="69"/>
    </location>
</feature>
<accession>A0A146K5T6</accession>
<organism evidence="3">
    <name type="scientific">Trepomonas sp. PC1</name>
    <dbReference type="NCBI Taxonomy" id="1076344"/>
    <lineage>
        <taxon>Eukaryota</taxon>
        <taxon>Metamonada</taxon>
        <taxon>Diplomonadida</taxon>
        <taxon>Hexamitidae</taxon>
        <taxon>Hexamitinae</taxon>
        <taxon>Trepomonas</taxon>
    </lineage>
</organism>
<evidence type="ECO:0000259" key="2">
    <source>
        <dbReference type="PROSITE" id="PS50222"/>
    </source>
</evidence>
<feature type="non-terminal residue" evidence="3">
    <location>
        <position position="1"/>
    </location>
</feature>
<dbReference type="PROSITE" id="PS00018">
    <property type="entry name" value="EF_HAND_1"/>
    <property type="match status" value="2"/>
</dbReference>
<dbReference type="GO" id="GO:0005509">
    <property type="term" value="F:calcium ion binding"/>
    <property type="evidence" value="ECO:0007669"/>
    <property type="project" value="InterPro"/>
</dbReference>